<dbReference type="InterPro" id="IPR001882">
    <property type="entry name" value="Biotin_BS"/>
</dbReference>
<dbReference type="SUPFAM" id="SSF51230">
    <property type="entry name" value="Single hybrid motif"/>
    <property type="match status" value="1"/>
</dbReference>
<reference evidence="4 5" key="1">
    <citation type="journal article" date="2017" name="PLoS ONE">
        <title>Development of a real-time PCR for detection of Staphylococcus pseudintermedius using a novel automated comparison of whole-genome sequences.</title>
        <authorList>
            <person name="Verstappen K.M."/>
            <person name="Huijbregts L."/>
            <person name="Spaninks M."/>
            <person name="Wagenaar J.A."/>
            <person name="Fluit A.C."/>
            <person name="Duim B."/>
        </authorList>
    </citation>
    <scope>NUCLEOTIDE SEQUENCE [LARGE SCALE GENOMIC DNA]</scope>
    <source>
        <strain evidence="4 5">215070706401-1</strain>
    </source>
</reference>
<evidence type="ECO:0000313" key="4">
    <source>
        <dbReference type="EMBL" id="PCF57396.1"/>
    </source>
</evidence>
<dbReference type="InterPro" id="IPR050709">
    <property type="entry name" value="Biotin_Carboxyl_Carrier/Decarb"/>
</dbReference>
<dbReference type="PANTHER" id="PTHR45266:SF3">
    <property type="entry name" value="OXALOACETATE DECARBOXYLASE ALPHA CHAIN"/>
    <property type="match status" value="1"/>
</dbReference>
<dbReference type="Proteomes" id="UP000218335">
    <property type="component" value="Unassembled WGS sequence"/>
</dbReference>
<feature type="domain" description="Lipoyl-binding" evidence="3">
    <location>
        <begin position="79"/>
        <end position="148"/>
    </location>
</feature>
<dbReference type="RefSeq" id="WP_096592062.1">
    <property type="nucleotide sequence ID" value="NZ_MWRM01000001.1"/>
</dbReference>
<feature type="region of interest" description="Disordered" evidence="2">
    <location>
        <begin position="37"/>
        <end position="71"/>
    </location>
</feature>
<dbReference type="Pfam" id="PF00364">
    <property type="entry name" value="Biotin_lipoyl"/>
    <property type="match status" value="1"/>
</dbReference>
<accession>A0A2A4H0Q7</accession>
<keyword evidence="1" id="KW-0092">Biotin</keyword>
<feature type="compositionally biased region" description="Polar residues" evidence="2">
    <location>
        <begin position="37"/>
        <end position="65"/>
    </location>
</feature>
<dbReference type="AlphaFoldDB" id="A0A2A4H0Q7"/>
<dbReference type="InterPro" id="IPR011053">
    <property type="entry name" value="Single_hybrid_motif"/>
</dbReference>
<name>A0A2A4H0Q7_9STAP</name>
<evidence type="ECO:0000313" key="5">
    <source>
        <dbReference type="Proteomes" id="UP000218335"/>
    </source>
</evidence>
<comment type="caution">
    <text evidence="4">The sequence shown here is derived from an EMBL/GenBank/DDBJ whole genome shotgun (WGS) entry which is preliminary data.</text>
</comment>
<dbReference type="PROSITE" id="PS50968">
    <property type="entry name" value="BIOTINYL_LIPOYL"/>
    <property type="match status" value="1"/>
</dbReference>
<gene>
    <name evidence="4" type="ORF">B5C08_01290</name>
</gene>
<dbReference type="PROSITE" id="PS00188">
    <property type="entry name" value="BIOTIN"/>
    <property type="match status" value="1"/>
</dbReference>
<evidence type="ECO:0000259" key="3">
    <source>
        <dbReference type="PROSITE" id="PS50968"/>
    </source>
</evidence>
<organism evidence="4 5">
    <name type="scientific">Staphylococcus delphini</name>
    <dbReference type="NCBI Taxonomy" id="53344"/>
    <lineage>
        <taxon>Bacteria</taxon>
        <taxon>Bacillati</taxon>
        <taxon>Bacillota</taxon>
        <taxon>Bacilli</taxon>
        <taxon>Bacillales</taxon>
        <taxon>Staphylococcaceae</taxon>
        <taxon>Staphylococcus</taxon>
        <taxon>Staphylococcus intermedius group</taxon>
    </lineage>
</organism>
<protein>
    <submittedName>
        <fullName evidence="4">Acetyl-CoA carboxylase biotin carboxyl carrier protein subunit</fullName>
    </submittedName>
</protein>
<sequence>MDLKQIEQTLNLLKQYGAKHFKYRDDEMELELDLSSIQQTEAPVAPPQSTQPSNQHVEQTQQTTDSAEEDTKAIRSQMIGTFYLQDEKELTKPAVKVGDKVNKGDIIGYIEAMKVMNEVTADESGEVQEVLVGHGENIEFNQVILTLK</sequence>
<evidence type="ECO:0000256" key="1">
    <source>
        <dbReference type="ARBA" id="ARBA00023267"/>
    </source>
</evidence>
<dbReference type="Gene3D" id="2.40.50.100">
    <property type="match status" value="1"/>
</dbReference>
<proteinExistence type="predicted"/>
<dbReference type="EMBL" id="MWUU01000001">
    <property type="protein sequence ID" value="PCF57396.1"/>
    <property type="molecule type" value="Genomic_DNA"/>
</dbReference>
<evidence type="ECO:0000256" key="2">
    <source>
        <dbReference type="SAM" id="MobiDB-lite"/>
    </source>
</evidence>
<dbReference type="PANTHER" id="PTHR45266">
    <property type="entry name" value="OXALOACETATE DECARBOXYLASE ALPHA CHAIN"/>
    <property type="match status" value="1"/>
</dbReference>
<dbReference type="InterPro" id="IPR000089">
    <property type="entry name" value="Biotin_lipoyl"/>
</dbReference>
<dbReference type="CDD" id="cd06850">
    <property type="entry name" value="biotinyl_domain"/>
    <property type="match status" value="1"/>
</dbReference>